<keyword evidence="3" id="KW-0762">Sugar transport</keyword>
<evidence type="ECO:0000256" key="3">
    <source>
        <dbReference type="ARBA" id="ARBA00022597"/>
    </source>
</evidence>
<feature type="domain" description="ABC transporter" evidence="10">
    <location>
        <begin position="1"/>
        <end position="219"/>
    </location>
</feature>
<evidence type="ECO:0000256" key="1">
    <source>
        <dbReference type="ARBA" id="ARBA00022448"/>
    </source>
</evidence>
<evidence type="ECO:0000313" key="12">
    <source>
        <dbReference type="Proteomes" id="UP001500642"/>
    </source>
</evidence>
<accession>A0ABP8JRP4</accession>
<protein>
    <submittedName>
        <fullName evidence="11">Sugar ABC transporter ATP-binding protein</fullName>
    </submittedName>
</protein>
<dbReference type="InterPro" id="IPR017871">
    <property type="entry name" value="ABC_transporter-like_CS"/>
</dbReference>
<evidence type="ECO:0000259" key="10">
    <source>
        <dbReference type="PROSITE" id="PS50893"/>
    </source>
</evidence>
<evidence type="ECO:0000256" key="8">
    <source>
        <dbReference type="ARBA" id="ARBA00023136"/>
    </source>
</evidence>
<evidence type="ECO:0000256" key="4">
    <source>
        <dbReference type="ARBA" id="ARBA00022737"/>
    </source>
</evidence>
<feature type="domain" description="ABC transporter" evidence="10">
    <location>
        <begin position="226"/>
        <end position="476"/>
    </location>
</feature>
<keyword evidence="6 11" id="KW-0067">ATP-binding</keyword>
<keyword evidence="7" id="KW-1278">Translocase</keyword>
<proteinExistence type="predicted"/>
<evidence type="ECO:0000256" key="5">
    <source>
        <dbReference type="ARBA" id="ARBA00022741"/>
    </source>
</evidence>
<evidence type="ECO:0000256" key="6">
    <source>
        <dbReference type="ARBA" id="ARBA00022840"/>
    </source>
</evidence>
<dbReference type="SMART" id="SM00382">
    <property type="entry name" value="AAA"/>
    <property type="match status" value="2"/>
</dbReference>
<sequence length="502" mass="53227">MQLTLHGGEVLGLIGENGAGKSTLMQILSGIHPPDAGRIAINGRQVEILTPKAAETLGVSIIHQEFNLAADLSVAQNIFLGREPRSLGMFVSDATLNGRAAALLERVGVDLDPRTRVGDLTVAGQQMVEIAKALSVQSDILIMDEPTAALNDAEVAALHDIIRGFVSPTTGVIYISNRMEELKRITDRITVLRDGQYIDTVDTPDTELRTVIAMMVGREITAAEELAPAHIDAAAPPALEVEGLSTKRLLRDVSFSVRRGEILGFAGLMGAGRTEVARAVIGADPHTAGTIRLDGTPVRLASPAAAAAAGIGYLSEDRKHLGLLLDRSVADNIALSSLPKLSTAGFVRTGAIRAAALSAVDTLRIKTPSIGQQVKNLSGGNQQKVVIGKWLLHDSGVLIFDEPTRGIDVGAKEEIYALLQSLAEQGKAIIVISSELPEVLRLCHHVAVMSEGRFAGTLDAAEASQESIMELATAHSQVTVHSAPQPTDTRDRGGPRHEHHDH</sequence>
<dbReference type="PROSITE" id="PS50893">
    <property type="entry name" value="ABC_TRANSPORTER_2"/>
    <property type="match status" value="2"/>
</dbReference>
<dbReference type="Gene3D" id="3.40.50.300">
    <property type="entry name" value="P-loop containing nucleotide triphosphate hydrolases"/>
    <property type="match status" value="2"/>
</dbReference>
<dbReference type="SUPFAM" id="SSF52540">
    <property type="entry name" value="P-loop containing nucleoside triphosphate hydrolases"/>
    <property type="match status" value="2"/>
</dbReference>
<dbReference type="PANTHER" id="PTHR43790:SF3">
    <property type="entry name" value="D-ALLOSE IMPORT ATP-BINDING PROTEIN ALSA-RELATED"/>
    <property type="match status" value="1"/>
</dbReference>
<evidence type="ECO:0000256" key="9">
    <source>
        <dbReference type="SAM" id="MobiDB-lite"/>
    </source>
</evidence>
<dbReference type="CDD" id="cd03216">
    <property type="entry name" value="ABC_Carb_Monos_I"/>
    <property type="match status" value="1"/>
</dbReference>
<dbReference type="InterPro" id="IPR050107">
    <property type="entry name" value="ABC_carbohydrate_import_ATPase"/>
</dbReference>
<dbReference type="Proteomes" id="UP001500642">
    <property type="component" value="Unassembled WGS sequence"/>
</dbReference>
<dbReference type="InterPro" id="IPR027417">
    <property type="entry name" value="P-loop_NTPase"/>
</dbReference>
<keyword evidence="5" id="KW-0547">Nucleotide-binding</keyword>
<evidence type="ECO:0000313" key="11">
    <source>
        <dbReference type="EMBL" id="GAA4395058.1"/>
    </source>
</evidence>
<reference evidence="12" key="1">
    <citation type="journal article" date="2019" name="Int. J. Syst. Evol. Microbiol.">
        <title>The Global Catalogue of Microorganisms (GCM) 10K type strain sequencing project: providing services to taxonomists for standard genome sequencing and annotation.</title>
        <authorList>
            <consortium name="The Broad Institute Genomics Platform"/>
            <consortium name="The Broad Institute Genome Sequencing Center for Infectious Disease"/>
            <person name="Wu L."/>
            <person name="Ma J."/>
        </authorList>
    </citation>
    <scope>NUCLEOTIDE SEQUENCE [LARGE SCALE GENOMIC DNA]</scope>
    <source>
        <strain evidence="12">JCM 17808</strain>
    </source>
</reference>
<dbReference type="InterPro" id="IPR003439">
    <property type="entry name" value="ABC_transporter-like_ATP-bd"/>
</dbReference>
<name>A0ABP8JRP4_9MICO</name>
<feature type="compositionally biased region" description="Basic and acidic residues" evidence="9">
    <location>
        <begin position="488"/>
        <end position="502"/>
    </location>
</feature>
<evidence type="ECO:0000256" key="2">
    <source>
        <dbReference type="ARBA" id="ARBA00022475"/>
    </source>
</evidence>
<keyword evidence="8" id="KW-0472">Membrane</keyword>
<dbReference type="RefSeq" id="WP_295689559.1">
    <property type="nucleotide sequence ID" value="NZ_BAABGL010000035.1"/>
</dbReference>
<keyword evidence="2" id="KW-1003">Cell membrane</keyword>
<organism evidence="11 12">
    <name type="scientific">Brevibacterium pityocampae</name>
    <dbReference type="NCBI Taxonomy" id="506594"/>
    <lineage>
        <taxon>Bacteria</taxon>
        <taxon>Bacillati</taxon>
        <taxon>Actinomycetota</taxon>
        <taxon>Actinomycetes</taxon>
        <taxon>Micrococcales</taxon>
        <taxon>Brevibacteriaceae</taxon>
        <taxon>Brevibacterium</taxon>
    </lineage>
</organism>
<dbReference type="CDD" id="cd03215">
    <property type="entry name" value="ABC_Carb_Monos_II"/>
    <property type="match status" value="1"/>
</dbReference>
<feature type="compositionally biased region" description="Polar residues" evidence="9">
    <location>
        <begin position="476"/>
        <end position="487"/>
    </location>
</feature>
<keyword evidence="12" id="KW-1185">Reference proteome</keyword>
<dbReference type="GO" id="GO:0005524">
    <property type="term" value="F:ATP binding"/>
    <property type="evidence" value="ECO:0007669"/>
    <property type="project" value="UniProtKB-KW"/>
</dbReference>
<gene>
    <name evidence="11" type="primary">gguA</name>
    <name evidence="11" type="ORF">GCM10023167_25090</name>
</gene>
<dbReference type="Pfam" id="PF00005">
    <property type="entry name" value="ABC_tran"/>
    <property type="match status" value="2"/>
</dbReference>
<dbReference type="EMBL" id="BAABGL010000035">
    <property type="protein sequence ID" value="GAA4395058.1"/>
    <property type="molecule type" value="Genomic_DNA"/>
</dbReference>
<dbReference type="PANTHER" id="PTHR43790">
    <property type="entry name" value="CARBOHYDRATE TRANSPORT ATP-BINDING PROTEIN MG119-RELATED"/>
    <property type="match status" value="1"/>
</dbReference>
<keyword evidence="4" id="KW-0677">Repeat</keyword>
<dbReference type="PROSITE" id="PS00211">
    <property type="entry name" value="ABC_TRANSPORTER_1"/>
    <property type="match status" value="1"/>
</dbReference>
<feature type="region of interest" description="Disordered" evidence="9">
    <location>
        <begin position="476"/>
        <end position="502"/>
    </location>
</feature>
<dbReference type="InterPro" id="IPR003593">
    <property type="entry name" value="AAA+_ATPase"/>
</dbReference>
<keyword evidence="1" id="KW-0813">Transport</keyword>
<comment type="caution">
    <text evidence="11">The sequence shown here is derived from an EMBL/GenBank/DDBJ whole genome shotgun (WGS) entry which is preliminary data.</text>
</comment>
<evidence type="ECO:0000256" key="7">
    <source>
        <dbReference type="ARBA" id="ARBA00022967"/>
    </source>
</evidence>